<reference evidence="8 9" key="1">
    <citation type="submission" date="2020-09" db="EMBL/GenBank/DDBJ databases">
        <title>Investigation of environmental microbes.</title>
        <authorList>
            <person name="Ou Y."/>
            <person name="Kang Q."/>
        </authorList>
    </citation>
    <scope>NUCLEOTIDE SEQUENCE [LARGE SCALE GENOMIC DNA]</scope>
    <source>
        <strain evidence="8 9">KJZ-14</strain>
    </source>
</reference>
<dbReference type="GO" id="GO:0006081">
    <property type="term" value="P:aldehyde metabolic process"/>
    <property type="evidence" value="ECO:0007669"/>
    <property type="project" value="InterPro"/>
</dbReference>
<evidence type="ECO:0000313" key="8">
    <source>
        <dbReference type="EMBL" id="QNV37150.1"/>
    </source>
</evidence>
<dbReference type="InterPro" id="IPR016160">
    <property type="entry name" value="Ald_DH_CS_CYS"/>
</dbReference>
<dbReference type="GO" id="GO:0005737">
    <property type="term" value="C:cytoplasm"/>
    <property type="evidence" value="ECO:0007669"/>
    <property type="project" value="TreeGrafter"/>
</dbReference>
<dbReference type="InterPro" id="IPR016161">
    <property type="entry name" value="Ald_DH/histidinol_DH"/>
</dbReference>
<evidence type="ECO:0000259" key="7">
    <source>
        <dbReference type="Pfam" id="PF00171"/>
    </source>
</evidence>
<feature type="active site" evidence="4">
    <location>
        <position position="247"/>
    </location>
</feature>
<dbReference type="Proteomes" id="UP000516404">
    <property type="component" value="Chromosome"/>
</dbReference>
<dbReference type="Pfam" id="PF00171">
    <property type="entry name" value="Aldedh"/>
    <property type="match status" value="1"/>
</dbReference>
<dbReference type="EMBL" id="CP061539">
    <property type="protein sequence ID" value="QNV37150.1"/>
    <property type="molecule type" value="Genomic_DNA"/>
</dbReference>
<evidence type="ECO:0000256" key="2">
    <source>
        <dbReference type="ARBA" id="ARBA00023002"/>
    </source>
</evidence>
<dbReference type="CDD" id="cd07087">
    <property type="entry name" value="ALDH_F3-13-14_CALDH-like"/>
    <property type="match status" value="1"/>
</dbReference>
<dbReference type="PROSITE" id="PS00070">
    <property type="entry name" value="ALDEHYDE_DEHYDR_CYS"/>
    <property type="match status" value="1"/>
</dbReference>
<protein>
    <recommendedName>
        <fullName evidence="3">Aldehyde dehydrogenase</fullName>
    </recommendedName>
</protein>
<dbReference type="SUPFAM" id="SSF53720">
    <property type="entry name" value="ALDH-like"/>
    <property type="match status" value="1"/>
</dbReference>
<dbReference type="GO" id="GO:0004029">
    <property type="term" value="F:aldehyde dehydrogenase (NAD+) activity"/>
    <property type="evidence" value="ECO:0007669"/>
    <property type="project" value="TreeGrafter"/>
</dbReference>
<name>A0A7H2BBV4_9MICC</name>
<evidence type="ECO:0000313" key="9">
    <source>
        <dbReference type="Proteomes" id="UP000516404"/>
    </source>
</evidence>
<dbReference type="FunFam" id="3.40.605.10:FF:000004">
    <property type="entry name" value="Aldehyde dehydrogenase"/>
    <property type="match status" value="1"/>
</dbReference>
<evidence type="ECO:0000256" key="5">
    <source>
        <dbReference type="PROSITE-ProRule" id="PRU10007"/>
    </source>
</evidence>
<dbReference type="Gene3D" id="3.40.309.10">
    <property type="entry name" value="Aldehyde Dehydrogenase, Chain A, domain 2"/>
    <property type="match status" value="1"/>
</dbReference>
<dbReference type="PANTHER" id="PTHR43570:SF16">
    <property type="entry name" value="ALDEHYDE DEHYDROGENASE TYPE III, ISOFORM Q"/>
    <property type="match status" value="1"/>
</dbReference>
<dbReference type="InterPro" id="IPR016163">
    <property type="entry name" value="Ald_DH_C"/>
</dbReference>
<dbReference type="GeneID" id="96624137"/>
<dbReference type="InterPro" id="IPR029510">
    <property type="entry name" value="Ald_DH_CS_GLU"/>
</dbReference>
<dbReference type="InterPro" id="IPR012394">
    <property type="entry name" value="Aldehyde_DH_NAD(P)"/>
</dbReference>
<dbReference type="KEGG" id="rter:IDM49_07780"/>
<feature type="domain" description="Aldehyde dehydrogenase" evidence="7">
    <location>
        <begin position="2"/>
        <end position="437"/>
    </location>
</feature>
<accession>A0A7H2BBV4</accession>
<organism evidence="8 9">
    <name type="scientific">Rothia terrae</name>
    <dbReference type="NCBI Taxonomy" id="396015"/>
    <lineage>
        <taxon>Bacteria</taxon>
        <taxon>Bacillati</taxon>
        <taxon>Actinomycetota</taxon>
        <taxon>Actinomycetes</taxon>
        <taxon>Micrococcales</taxon>
        <taxon>Micrococcaceae</taxon>
        <taxon>Rothia</taxon>
    </lineage>
</organism>
<feature type="active site" evidence="4 5">
    <location>
        <position position="213"/>
    </location>
</feature>
<dbReference type="PIRSF" id="PIRSF036492">
    <property type="entry name" value="ALDH"/>
    <property type="match status" value="1"/>
</dbReference>
<dbReference type="Gene3D" id="3.40.605.10">
    <property type="entry name" value="Aldehyde Dehydrogenase, Chain A, domain 1"/>
    <property type="match status" value="1"/>
</dbReference>
<dbReference type="PROSITE" id="PS00687">
    <property type="entry name" value="ALDEHYDE_DEHYDR_GLU"/>
    <property type="match status" value="1"/>
</dbReference>
<keyword evidence="9" id="KW-1185">Reference proteome</keyword>
<dbReference type="InterPro" id="IPR015590">
    <property type="entry name" value="Aldehyde_DH_dom"/>
</dbReference>
<evidence type="ECO:0000256" key="3">
    <source>
        <dbReference type="PIRNR" id="PIRNR036492"/>
    </source>
</evidence>
<dbReference type="AlphaFoldDB" id="A0A7H2BBV4"/>
<evidence type="ECO:0000256" key="6">
    <source>
        <dbReference type="RuleBase" id="RU003345"/>
    </source>
</evidence>
<evidence type="ECO:0000256" key="4">
    <source>
        <dbReference type="PIRSR" id="PIRSR036492-1"/>
    </source>
</evidence>
<sequence length="471" mass="51095">MSTADKAAIASIVDTARSAFNTGVNSSQEQRRTHLLALRRLVTENENALHEALHADLHKNQFEADFSELNVLISEINAALRSLSKWMKTSRVRTGMPAIGAQLQPEPLGTVLIMAPWNYPVQLLLNPLIGVLATGNTAVLKPAPETAHMAALLGELIPRYFPDGAVTIATGPVEVATGLLTHRFDFIVFTGSGKTGKIILEAAAKHLTPVLLELGGKSPTWVDAQADLEDVAQRIVWAKFLNAGQTCVAPDYVMTPAANVVPLKDAMEKAISQSFGDDPQTAKNFGRIVSEKRFDRLVELLGSAPLDDEVSYDKGDRYIQPTVVVLDEWNQVLGEGSNQPLMSEEIFGPVLPIVPVETPERAVEIINAWDKPLALYTFGASRETQRLFEQKTSSGAVAHNAALIQAGLGALPFGGVGASGMGRYHGKFSFDTFSHHKPVVKVSPRINPLKVMDANSPKWLTDAITKFQRRG</sequence>
<dbReference type="PANTHER" id="PTHR43570">
    <property type="entry name" value="ALDEHYDE DEHYDROGENASE"/>
    <property type="match status" value="1"/>
</dbReference>
<gene>
    <name evidence="8" type="ORF">IDM49_07780</name>
</gene>
<evidence type="ECO:0000256" key="1">
    <source>
        <dbReference type="ARBA" id="ARBA00009986"/>
    </source>
</evidence>
<comment type="similarity">
    <text evidence="1 3 6">Belongs to the aldehyde dehydrogenase family.</text>
</comment>
<dbReference type="InterPro" id="IPR016162">
    <property type="entry name" value="Ald_DH_N"/>
</dbReference>
<dbReference type="RefSeq" id="WP_190724096.1">
    <property type="nucleotide sequence ID" value="NZ_CP061539.1"/>
</dbReference>
<proteinExistence type="inferred from homology"/>
<keyword evidence="2 3" id="KW-0560">Oxidoreductase</keyword>